<feature type="compositionally biased region" description="Basic and acidic residues" evidence="1">
    <location>
        <begin position="133"/>
        <end position="142"/>
    </location>
</feature>
<sequence>MGMRLPAPAPAPPRPPVPGKCESKSCALERYPSCSSPVVSEAAAPATATVVCPAWRLGAPQRDQCEGRTNYCLLASRAYRARSGGNNQLTGLRGLTTPRECSVSRLRGRARATGGEPGAMALRSHLDSEHAMDASCDSRTDDAAPGSSLALC</sequence>
<feature type="region of interest" description="Disordered" evidence="1">
    <location>
        <begin position="133"/>
        <end position="152"/>
    </location>
</feature>
<keyword evidence="3" id="KW-1185">Reference proteome</keyword>
<reference evidence="2" key="1">
    <citation type="submission" date="2020-01" db="EMBL/GenBank/DDBJ databases">
        <authorList>
            <consortium name="DOE Joint Genome Institute"/>
            <person name="Haridas S."/>
            <person name="Albert R."/>
            <person name="Binder M."/>
            <person name="Bloem J."/>
            <person name="Labutti K."/>
            <person name="Salamov A."/>
            <person name="Andreopoulos B."/>
            <person name="Baker S.E."/>
            <person name="Barry K."/>
            <person name="Bills G."/>
            <person name="Bluhm B.H."/>
            <person name="Cannon C."/>
            <person name="Castanera R."/>
            <person name="Culley D.E."/>
            <person name="Daum C."/>
            <person name="Ezra D."/>
            <person name="Gonzalez J.B."/>
            <person name="Henrissat B."/>
            <person name="Kuo A."/>
            <person name="Liang C."/>
            <person name="Lipzen A."/>
            <person name="Lutzoni F."/>
            <person name="Magnuson J."/>
            <person name="Mondo S."/>
            <person name="Nolan M."/>
            <person name="Ohm R."/>
            <person name="Pangilinan J."/>
            <person name="Park H.-J."/>
            <person name="Ramirez L."/>
            <person name="Alfaro M."/>
            <person name="Sun H."/>
            <person name="Tritt A."/>
            <person name="Yoshinaga Y."/>
            <person name="Zwiers L.-H."/>
            <person name="Turgeon B.G."/>
            <person name="Goodwin S.B."/>
            <person name="Spatafora J.W."/>
            <person name="Crous P.W."/>
            <person name="Grigoriev I.V."/>
        </authorList>
    </citation>
    <scope>NUCLEOTIDE SEQUENCE</scope>
    <source>
        <strain evidence="2">P77</strain>
    </source>
</reference>
<dbReference type="EMBL" id="ML975294">
    <property type="protein sequence ID" value="KAF1834972.1"/>
    <property type="molecule type" value="Genomic_DNA"/>
</dbReference>
<evidence type="ECO:0000313" key="2">
    <source>
        <dbReference type="EMBL" id="KAF1834972.1"/>
    </source>
</evidence>
<accession>A0A6A5KHK9</accession>
<organism evidence="2 3">
    <name type="scientific">Decorospora gaudefroyi</name>
    <dbReference type="NCBI Taxonomy" id="184978"/>
    <lineage>
        <taxon>Eukaryota</taxon>
        <taxon>Fungi</taxon>
        <taxon>Dikarya</taxon>
        <taxon>Ascomycota</taxon>
        <taxon>Pezizomycotina</taxon>
        <taxon>Dothideomycetes</taxon>
        <taxon>Pleosporomycetidae</taxon>
        <taxon>Pleosporales</taxon>
        <taxon>Pleosporineae</taxon>
        <taxon>Pleosporaceae</taxon>
        <taxon>Decorospora</taxon>
    </lineage>
</organism>
<evidence type="ECO:0000313" key="3">
    <source>
        <dbReference type="Proteomes" id="UP000800040"/>
    </source>
</evidence>
<evidence type="ECO:0000256" key="1">
    <source>
        <dbReference type="SAM" id="MobiDB-lite"/>
    </source>
</evidence>
<gene>
    <name evidence="2" type="ORF">BDW02DRAFT_313856</name>
</gene>
<proteinExistence type="predicted"/>
<dbReference type="AlphaFoldDB" id="A0A6A5KHK9"/>
<dbReference type="Proteomes" id="UP000800040">
    <property type="component" value="Unassembled WGS sequence"/>
</dbReference>
<name>A0A6A5KHK9_9PLEO</name>
<protein>
    <submittedName>
        <fullName evidence="2">Uncharacterized protein</fullName>
    </submittedName>
</protein>